<dbReference type="Pfam" id="PF00392">
    <property type="entry name" value="GntR"/>
    <property type="match status" value="1"/>
</dbReference>
<dbReference type="PROSITE" id="PS50949">
    <property type="entry name" value="HTH_GNTR"/>
    <property type="match status" value="1"/>
</dbReference>
<dbReference type="SMART" id="SM00895">
    <property type="entry name" value="FCD"/>
    <property type="match status" value="1"/>
</dbReference>
<feature type="domain" description="HTH gntR-type" evidence="4">
    <location>
        <begin position="7"/>
        <end position="74"/>
    </location>
</feature>
<dbReference type="Proteomes" id="UP001477870">
    <property type="component" value="Unassembled WGS sequence"/>
</dbReference>
<dbReference type="CDD" id="cd07377">
    <property type="entry name" value="WHTH_GntR"/>
    <property type="match status" value="1"/>
</dbReference>
<dbReference type="InterPro" id="IPR036388">
    <property type="entry name" value="WH-like_DNA-bd_sf"/>
</dbReference>
<dbReference type="PANTHER" id="PTHR43537:SF49">
    <property type="entry name" value="TRANSCRIPTIONAL REGULATORY PROTEIN"/>
    <property type="match status" value="1"/>
</dbReference>
<evidence type="ECO:0000313" key="5">
    <source>
        <dbReference type="EMBL" id="MEM5500366.1"/>
    </source>
</evidence>
<dbReference type="InterPro" id="IPR036390">
    <property type="entry name" value="WH_DNA-bd_sf"/>
</dbReference>
<dbReference type="SUPFAM" id="SSF48008">
    <property type="entry name" value="GntR ligand-binding domain-like"/>
    <property type="match status" value="1"/>
</dbReference>
<keyword evidence="3" id="KW-0804">Transcription</keyword>
<evidence type="ECO:0000256" key="1">
    <source>
        <dbReference type="ARBA" id="ARBA00023015"/>
    </source>
</evidence>
<dbReference type="SUPFAM" id="SSF46785">
    <property type="entry name" value="Winged helix' DNA-binding domain"/>
    <property type="match status" value="1"/>
</dbReference>
<evidence type="ECO:0000256" key="2">
    <source>
        <dbReference type="ARBA" id="ARBA00023125"/>
    </source>
</evidence>
<evidence type="ECO:0000259" key="4">
    <source>
        <dbReference type="PROSITE" id="PS50949"/>
    </source>
</evidence>
<proteinExistence type="predicted"/>
<dbReference type="RefSeq" id="WP_342846488.1">
    <property type="nucleotide sequence ID" value="NZ_JBBMQO010000001.1"/>
</dbReference>
<gene>
    <name evidence="5" type="ORF">WNY59_02055</name>
</gene>
<protein>
    <submittedName>
        <fullName evidence="5">GntR family transcriptional regulator</fullName>
    </submittedName>
</protein>
<dbReference type="Pfam" id="PF07729">
    <property type="entry name" value="FCD"/>
    <property type="match status" value="1"/>
</dbReference>
<dbReference type="Gene3D" id="1.10.10.10">
    <property type="entry name" value="Winged helix-like DNA-binding domain superfamily/Winged helix DNA-binding domain"/>
    <property type="match status" value="1"/>
</dbReference>
<evidence type="ECO:0000313" key="6">
    <source>
        <dbReference type="Proteomes" id="UP001477870"/>
    </source>
</evidence>
<evidence type="ECO:0000256" key="3">
    <source>
        <dbReference type="ARBA" id="ARBA00023163"/>
    </source>
</evidence>
<dbReference type="InterPro" id="IPR011711">
    <property type="entry name" value="GntR_C"/>
</dbReference>
<dbReference type="PANTHER" id="PTHR43537">
    <property type="entry name" value="TRANSCRIPTIONAL REGULATOR, GNTR FAMILY"/>
    <property type="match status" value="1"/>
</dbReference>
<keyword evidence="6" id="KW-1185">Reference proteome</keyword>
<dbReference type="EMBL" id="JBBMQO010000001">
    <property type="protein sequence ID" value="MEM5500366.1"/>
    <property type="molecule type" value="Genomic_DNA"/>
</dbReference>
<dbReference type="SMART" id="SM00345">
    <property type="entry name" value="HTH_GNTR"/>
    <property type="match status" value="1"/>
</dbReference>
<organism evidence="5 6">
    <name type="scientific">Ahrensia kielensis</name>
    <dbReference type="NCBI Taxonomy" id="76980"/>
    <lineage>
        <taxon>Bacteria</taxon>
        <taxon>Pseudomonadati</taxon>
        <taxon>Pseudomonadota</taxon>
        <taxon>Alphaproteobacteria</taxon>
        <taxon>Hyphomicrobiales</taxon>
        <taxon>Ahrensiaceae</taxon>
        <taxon>Ahrensia</taxon>
    </lineage>
</organism>
<accession>A0ABU9T2K8</accession>
<dbReference type="InterPro" id="IPR008920">
    <property type="entry name" value="TF_FadR/GntR_C"/>
</dbReference>
<dbReference type="Gene3D" id="1.20.120.530">
    <property type="entry name" value="GntR ligand-binding domain-like"/>
    <property type="match status" value="1"/>
</dbReference>
<reference evidence="5 6" key="1">
    <citation type="submission" date="2024-03" db="EMBL/GenBank/DDBJ databases">
        <title>Community enrichment and isolation of bacterial strains for fucoidan degradation.</title>
        <authorList>
            <person name="Sichert A."/>
        </authorList>
    </citation>
    <scope>NUCLEOTIDE SEQUENCE [LARGE SCALE GENOMIC DNA]</scope>
    <source>
        <strain evidence="5 6">AS62</strain>
    </source>
</reference>
<keyword evidence="2" id="KW-0238">DNA-binding</keyword>
<name>A0ABU9T2K8_9HYPH</name>
<keyword evidence="1" id="KW-0805">Transcription regulation</keyword>
<sequence length="222" mass="24930">MNTNTHRDRSELLAEALSEEIIDGRLRPGEKLNEADLSERFAVSRGPIREALKRLGERKLVVFYPNAGARVITHTLSDILNLLEVREYLEAAAAKLAAIHMTPAEKQQLRNLYEAHTAAVASTPDGSYLQHPEDLDFHYVIIKGSKNPLLFDLLCGDLYPKLRISRRAHKASPGRGARALEEHRRILVAIEEGDPEFAELLMRKHIAAAREGLRKIGEFPSD</sequence>
<comment type="caution">
    <text evidence="5">The sequence shown here is derived from an EMBL/GenBank/DDBJ whole genome shotgun (WGS) entry which is preliminary data.</text>
</comment>
<dbReference type="InterPro" id="IPR000524">
    <property type="entry name" value="Tscrpt_reg_HTH_GntR"/>
</dbReference>